<protein>
    <submittedName>
        <fullName evidence="2">Aldo/keto reductase</fullName>
    </submittedName>
</protein>
<reference evidence="2" key="1">
    <citation type="submission" date="2022-01" db="EMBL/GenBank/DDBJ databases">
        <title>Genome sequencing of Zunongwangia sp. M21534 genome.</title>
        <authorList>
            <person name="Chen Y."/>
            <person name="Dong C."/>
            <person name="Shao Z."/>
        </authorList>
    </citation>
    <scope>NUCLEOTIDE SEQUENCE</scope>
    <source>
        <strain evidence="2">MCCC M21534</strain>
    </source>
</reference>
<accession>A0A9X1ZV98</accession>
<organism evidence="2 3">
    <name type="scientific">Zunongwangia pacifica</name>
    <dbReference type="NCBI Taxonomy" id="2911062"/>
    <lineage>
        <taxon>Bacteria</taxon>
        <taxon>Pseudomonadati</taxon>
        <taxon>Bacteroidota</taxon>
        <taxon>Flavobacteriia</taxon>
        <taxon>Flavobacteriales</taxon>
        <taxon>Flavobacteriaceae</taxon>
        <taxon>Zunongwangia</taxon>
    </lineage>
</organism>
<dbReference type="Pfam" id="PF00248">
    <property type="entry name" value="Aldo_ket_red"/>
    <property type="match status" value="1"/>
</dbReference>
<dbReference type="PANTHER" id="PTHR43312:SF1">
    <property type="entry name" value="NADP-DEPENDENT OXIDOREDUCTASE DOMAIN-CONTAINING PROTEIN"/>
    <property type="match status" value="1"/>
</dbReference>
<name>A0A9X1ZV98_9FLAO</name>
<evidence type="ECO:0000313" key="3">
    <source>
        <dbReference type="Proteomes" id="UP001139521"/>
    </source>
</evidence>
<dbReference type="Proteomes" id="UP001139521">
    <property type="component" value="Unassembled WGS sequence"/>
</dbReference>
<dbReference type="SUPFAM" id="SSF51430">
    <property type="entry name" value="NAD(P)-linked oxidoreductase"/>
    <property type="match status" value="1"/>
</dbReference>
<dbReference type="CDD" id="cd19086">
    <property type="entry name" value="AKR_AKR11C1"/>
    <property type="match status" value="1"/>
</dbReference>
<evidence type="ECO:0000259" key="1">
    <source>
        <dbReference type="Pfam" id="PF00248"/>
    </source>
</evidence>
<comment type="caution">
    <text evidence="2">The sequence shown here is derived from an EMBL/GenBank/DDBJ whole genome shotgun (WGS) entry which is preliminary data.</text>
</comment>
<sequence>MNSNRTRFINSDKQVSELCFGAWGLSGIFEKCSEQDLIRSVVNCLNKGINFIDTARDYGDSEHIVGKVLKQYEGEKPFISTKIQSRGPGMLRWGMPRDVNEVFPKGWVTKSAEESLRQLQLEKVDLMQLHLYWANWGLDGYWMEELQELKECGKIDHIGISIPDHRHENALVMASSGLVDSIQTIVNIFDPYAFDSLIPLCQEKKIAVLARCVLDQGGLSGFLTPEMKFEDGDLRKVLFSKEIREEYIERVKALEQYIPTYASNLTSLAIKFVLAHPGVTSALISMHIEKYANENIAVLQEEPLPESVFQEIRMHHRWLKNLFNKVYWSDGIYQE</sequence>
<dbReference type="PANTHER" id="PTHR43312">
    <property type="entry name" value="D-THREO-ALDOSE 1-DEHYDROGENASE"/>
    <property type="match status" value="1"/>
</dbReference>
<proteinExistence type="predicted"/>
<keyword evidence="3" id="KW-1185">Reference proteome</keyword>
<gene>
    <name evidence="2" type="ORF">L1967_01810</name>
</gene>
<dbReference type="InterPro" id="IPR036812">
    <property type="entry name" value="NAD(P)_OxRdtase_dom_sf"/>
</dbReference>
<feature type="domain" description="NADP-dependent oxidoreductase" evidence="1">
    <location>
        <begin position="17"/>
        <end position="314"/>
    </location>
</feature>
<dbReference type="Gene3D" id="3.20.20.100">
    <property type="entry name" value="NADP-dependent oxidoreductase domain"/>
    <property type="match status" value="1"/>
</dbReference>
<dbReference type="InterPro" id="IPR053135">
    <property type="entry name" value="AKR2_Oxidoreductase"/>
</dbReference>
<dbReference type="RefSeq" id="WP_249600005.1">
    <property type="nucleotide sequence ID" value="NZ_JAKHSK010000002.1"/>
</dbReference>
<dbReference type="InterPro" id="IPR023210">
    <property type="entry name" value="NADP_OxRdtase_dom"/>
</dbReference>
<dbReference type="AlphaFoldDB" id="A0A9X1ZV98"/>
<evidence type="ECO:0000313" key="2">
    <source>
        <dbReference type="EMBL" id="MCL6217016.1"/>
    </source>
</evidence>
<dbReference type="EMBL" id="JAKHSK010000002">
    <property type="protein sequence ID" value="MCL6217016.1"/>
    <property type="molecule type" value="Genomic_DNA"/>
</dbReference>